<dbReference type="Proteomes" id="UP000540423">
    <property type="component" value="Unassembled WGS sequence"/>
</dbReference>
<dbReference type="PANTHER" id="PTHR43156:SF2">
    <property type="entry name" value="STAGE II SPORULATION PROTEIN E"/>
    <property type="match status" value="1"/>
</dbReference>
<evidence type="ECO:0000313" key="3">
    <source>
        <dbReference type="EMBL" id="MBB6438988.1"/>
    </source>
</evidence>
<dbReference type="PANTHER" id="PTHR43156">
    <property type="entry name" value="STAGE II SPORULATION PROTEIN E-RELATED"/>
    <property type="match status" value="1"/>
</dbReference>
<keyword evidence="1" id="KW-0378">Hydrolase</keyword>
<evidence type="ECO:0000259" key="2">
    <source>
        <dbReference type="SMART" id="SM00331"/>
    </source>
</evidence>
<dbReference type="EMBL" id="JACHEM010000016">
    <property type="protein sequence ID" value="MBB6438988.1"/>
    <property type="molecule type" value="Genomic_DNA"/>
</dbReference>
<sequence>MPSRFSGPLLGGPGESTRVSRLRLLPWLLWAVTVVVEFATGSDIRLSPVLAVVPPLVAIAHGWRTVVASGVLAWGTQLVFVWLDPTSSAVGSLTRFVAMTGITTAGAIASVARERGEERIRHMRSLAGGVQQAVLRPIPALIGGYRVAGFYQAAESDARVGGDFYEALETPFGLRVVLGDVSGKGLAAVDATVTLLGAFREAAYREENPEAIAHWMDLALSRRQEATGDRRFATALIVQAGPDGLLRLVNCGHVPPWYVDGDSAHELRLPSGVLLGLFDHFLTDPLPTVSRTLAPGSSLLLVTDGVTEARDDRREFFDLGGALGEQGLGRNPVAVKDAVLTGLGHHTGGRLCDDAAALVLARPDGGVQEVDAVRDVVRDVRDTLHEARCTGREI</sequence>
<dbReference type="SUPFAM" id="SSF81606">
    <property type="entry name" value="PP2C-like"/>
    <property type="match status" value="1"/>
</dbReference>
<dbReference type="SMART" id="SM00331">
    <property type="entry name" value="PP2C_SIG"/>
    <property type="match status" value="1"/>
</dbReference>
<dbReference type="InterPro" id="IPR036457">
    <property type="entry name" value="PPM-type-like_dom_sf"/>
</dbReference>
<dbReference type="Pfam" id="PF07228">
    <property type="entry name" value="SpoIIE"/>
    <property type="match status" value="1"/>
</dbReference>
<evidence type="ECO:0000256" key="1">
    <source>
        <dbReference type="ARBA" id="ARBA00022801"/>
    </source>
</evidence>
<accession>A0A7X0LRT7</accession>
<keyword evidence="4" id="KW-1185">Reference proteome</keyword>
<organism evidence="3 4">
    <name type="scientific">Streptomyces candidus</name>
    <dbReference type="NCBI Taxonomy" id="67283"/>
    <lineage>
        <taxon>Bacteria</taxon>
        <taxon>Bacillati</taxon>
        <taxon>Actinomycetota</taxon>
        <taxon>Actinomycetes</taxon>
        <taxon>Kitasatosporales</taxon>
        <taxon>Streptomycetaceae</taxon>
        <taxon>Streptomyces</taxon>
    </lineage>
</organism>
<reference evidence="3 4" key="1">
    <citation type="submission" date="2020-08" db="EMBL/GenBank/DDBJ databases">
        <title>Genomic Encyclopedia of Type Strains, Phase IV (KMG-IV): sequencing the most valuable type-strain genomes for metagenomic binning, comparative biology and taxonomic classification.</title>
        <authorList>
            <person name="Goeker M."/>
        </authorList>
    </citation>
    <scope>NUCLEOTIDE SEQUENCE [LARGE SCALE GENOMIC DNA]</scope>
    <source>
        <strain evidence="3 4">DSM 40141</strain>
    </source>
</reference>
<evidence type="ECO:0000313" key="4">
    <source>
        <dbReference type="Proteomes" id="UP000540423"/>
    </source>
</evidence>
<dbReference type="AlphaFoldDB" id="A0A7X0LRT7"/>
<feature type="domain" description="PPM-type phosphatase" evidence="2">
    <location>
        <begin position="145"/>
        <end position="362"/>
    </location>
</feature>
<gene>
    <name evidence="3" type="ORF">HNQ79_005500</name>
</gene>
<dbReference type="GO" id="GO:0016791">
    <property type="term" value="F:phosphatase activity"/>
    <property type="evidence" value="ECO:0007669"/>
    <property type="project" value="TreeGrafter"/>
</dbReference>
<dbReference type="InterPro" id="IPR001932">
    <property type="entry name" value="PPM-type_phosphatase-like_dom"/>
</dbReference>
<dbReference type="Gene3D" id="3.60.40.10">
    <property type="entry name" value="PPM-type phosphatase domain"/>
    <property type="match status" value="1"/>
</dbReference>
<name>A0A7X0LRT7_9ACTN</name>
<protein>
    <recommendedName>
        <fullName evidence="2">PPM-type phosphatase domain-containing protein</fullName>
    </recommendedName>
</protein>
<dbReference type="InterPro" id="IPR052016">
    <property type="entry name" value="Bact_Sigma-Reg"/>
</dbReference>
<comment type="caution">
    <text evidence="3">The sequence shown here is derived from an EMBL/GenBank/DDBJ whole genome shotgun (WGS) entry which is preliminary data.</text>
</comment>
<proteinExistence type="predicted"/>
<dbReference type="RefSeq" id="WP_185035482.1">
    <property type="nucleotide sequence ID" value="NZ_BNBN01000006.1"/>
</dbReference>